<evidence type="ECO:0008006" key="2">
    <source>
        <dbReference type="Google" id="ProtNLM"/>
    </source>
</evidence>
<proteinExistence type="predicted"/>
<name>A0A652YNU0_NOCGL</name>
<reference evidence="1" key="1">
    <citation type="submission" date="2019-07" db="EMBL/GenBank/DDBJ databases">
        <title>Genomic Encyclopedia of Type Strains, Phase IV (KMG-IV): sequencing the most valuable type-strain genomes for metagenomic binning, comparative biology and taxonomic classification.</title>
        <authorList>
            <person name="Goeker M."/>
        </authorList>
    </citation>
    <scope>NUCLEOTIDE SEQUENCE</scope>
    <source>
        <strain evidence="1">DSM 44596</strain>
    </source>
</reference>
<sequence length="318" mass="33010">MKHRVIDPAGAFFGLLVPVLCALGGVVLTTLWDPRLPDKIATHWSMTSADGFATPTTSAWTFALLTILFGAGLSAIAALAPAMLMMRRFMIVLGLIVVGIITGGQVASLHAQLDVVDPSAVPAPIGALAAGALGGCVVGLLGASLLRDYRQRTAATEAPNRALPRSDAALPITDDVGFSTKGSVIFGLIMAAPGIILGLVSSVWFLALFLVLAVFCVTLVRFRVVVDTTEIKVFNMGMPAMTYGVDEVVGAKVAEIKPFADFGGWGLKSKGRRNYGIVTRTGPAVVITFAGGDKLTVTTPKADDIAGALNSLADARSS</sequence>
<gene>
    <name evidence="1" type="ORF">FNL38_10439</name>
</gene>
<comment type="caution">
    <text evidence="1">The sequence shown here is derived from an EMBL/GenBank/DDBJ whole genome shotgun (WGS) entry which is preliminary data.</text>
</comment>
<organism evidence="1">
    <name type="scientific">Nocardia globerula</name>
    <dbReference type="NCBI Taxonomy" id="1818"/>
    <lineage>
        <taxon>Bacteria</taxon>
        <taxon>Bacillati</taxon>
        <taxon>Actinomycetota</taxon>
        <taxon>Actinomycetes</taxon>
        <taxon>Mycobacteriales</taxon>
        <taxon>Nocardiaceae</taxon>
        <taxon>Nocardia</taxon>
    </lineage>
</organism>
<protein>
    <recommendedName>
        <fullName evidence="2">DUF1648 domain-containing protein</fullName>
    </recommendedName>
</protein>
<evidence type="ECO:0000313" key="1">
    <source>
        <dbReference type="EMBL" id="TYQ03674.1"/>
    </source>
</evidence>
<dbReference type="AlphaFoldDB" id="A0A652YNU0"/>
<accession>A0A652YNU0</accession>
<dbReference type="EMBL" id="VNIQ01000004">
    <property type="protein sequence ID" value="TYQ03674.1"/>
    <property type="molecule type" value="Genomic_DNA"/>
</dbReference>